<protein>
    <recommendedName>
        <fullName evidence="9">Glycosyltransferase RgtA/B/C/D-like domain-containing protein</fullName>
    </recommendedName>
</protein>
<gene>
    <name evidence="10" type="ORF">S01H1_11657</name>
</gene>
<comment type="subcellular location">
    <subcellularLocation>
        <location evidence="1">Cell membrane</location>
        <topology evidence="1">Multi-pass membrane protein</topology>
    </subcellularLocation>
</comment>
<dbReference type="GO" id="GO:0008610">
    <property type="term" value="P:lipid biosynthetic process"/>
    <property type="evidence" value="ECO:0007669"/>
    <property type="project" value="UniProtKB-ARBA"/>
</dbReference>
<evidence type="ECO:0000256" key="4">
    <source>
        <dbReference type="ARBA" id="ARBA00022679"/>
    </source>
</evidence>
<dbReference type="PANTHER" id="PTHR33908">
    <property type="entry name" value="MANNOSYLTRANSFERASE YKCB-RELATED"/>
    <property type="match status" value="1"/>
</dbReference>
<proteinExistence type="predicted"/>
<keyword evidence="6 8" id="KW-1133">Transmembrane helix</keyword>
<feature type="transmembrane region" description="Helical" evidence="8">
    <location>
        <begin position="134"/>
        <end position="163"/>
    </location>
</feature>
<feature type="transmembrane region" description="Helical" evidence="8">
    <location>
        <begin position="322"/>
        <end position="342"/>
    </location>
</feature>
<feature type="transmembrane region" description="Helical" evidence="8">
    <location>
        <begin position="260"/>
        <end position="278"/>
    </location>
</feature>
<keyword evidence="3" id="KW-0328">Glycosyltransferase</keyword>
<evidence type="ECO:0000259" key="9">
    <source>
        <dbReference type="Pfam" id="PF13231"/>
    </source>
</evidence>
<accession>X0SJA1</accession>
<sequence length="425" mass="46286">NHLEGFSWDSDEGVTLMMAQMSRSGYSLYVDIWTDQPPLFTASIAAVLSSVGYSVAVTRAVTVLYATIGLFAVALLARELGGRAGGLAAVVMLAITPNFSMLSRAVMPGLPAASLAMLSVSLAFVWLRTGQRRYLVVSGVMLAFSALVKPIAIVASVPVALAIILRGLRQPSSLWRWVTKESALLAISFIVPLSLCLLAYNPQASSSQLVGTYLSSKRAYPLDIAHNGRKVWRYLFQENLSLSLLAIYGAIMLLKNCLSSASIIVIWLVLTLIALLTHSPLWPKHHLVLLLYSSAVLAGRAIDSMTNGLRVASTRSLSQRASLVFGLGIIALYLWSLPGIIVEDAELRAAPAEPISQEAVDWVMSETQPDDFIITDYQMIAFRAKRRLPPPLCNTSEKRIKSRNLTGDELIAVTVKYDPKAILVW</sequence>
<evidence type="ECO:0000256" key="3">
    <source>
        <dbReference type="ARBA" id="ARBA00022676"/>
    </source>
</evidence>
<dbReference type="EMBL" id="BARS01005946">
    <property type="protein sequence ID" value="GAF81079.1"/>
    <property type="molecule type" value="Genomic_DNA"/>
</dbReference>
<feature type="transmembrane region" description="Helical" evidence="8">
    <location>
        <begin position="84"/>
        <end position="103"/>
    </location>
</feature>
<evidence type="ECO:0000256" key="1">
    <source>
        <dbReference type="ARBA" id="ARBA00004651"/>
    </source>
</evidence>
<dbReference type="AlphaFoldDB" id="X0SJA1"/>
<dbReference type="Pfam" id="PF13231">
    <property type="entry name" value="PMT_2"/>
    <property type="match status" value="1"/>
</dbReference>
<name>X0SJA1_9ZZZZ</name>
<dbReference type="GO" id="GO:0016763">
    <property type="term" value="F:pentosyltransferase activity"/>
    <property type="evidence" value="ECO:0007669"/>
    <property type="project" value="TreeGrafter"/>
</dbReference>
<reference evidence="10" key="1">
    <citation type="journal article" date="2014" name="Front. Microbiol.">
        <title>High frequency of phylogenetically diverse reductive dehalogenase-homologous genes in deep subseafloor sedimentary metagenomes.</title>
        <authorList>
            <person name="Kawai M."/>
            <person name="Futagami T."/>
            <person name="Toyoda A."/>
            <person name="Takaki Y."/>
            <person name="Nishi S."/>
            <person name="Hori S."/>
            <person name="Arai W."/>
            <person name="Tsubouchi T."/>
            <person name="Morono Y."/>
            <person name="Uchiyama I."/>
            <person name="Ito T."/>
            <person name="Fujiyama A."/>
            <person name="Inagaki F."/>
            <person name="Takami H."/>
        </authorList>
    </citation>
    <scope>NUCLEOTIDE SEQUENCE</scope>
    <source>
        <strain evidence="10">Expedition CK06-06</strain>
    </source>
</reference>
<feature type="transmembrane region" description="Helical" evidence="8">
    <location>
        <begin position="56"/>
        <end position="77"/>
    </location>
</feature>
<evidence type="ECO:0000256" key="6">
    <source>
        <dbReference type="ARBA" id="ARBA00022989"/>
    </source>
</evidence>
<keyword evidence="5 8" id="KW-0812">Transmembrane</keyword>
<evidence type="ECO:0000256" key="2">
    <source>
        <dbReference type="ARBA" id="ARBA00022475"/>
    </source>
</evidence>
<keyword evidence="7 8" id="KW-0472">Membrane</keyword>
<feature type="transmembrane region" description="Helical" evidence="8">
    <location>
        <begin position="109"/>
        <end position="127"/>
    </location>
</feature>
<evidence type="ECO:0000313" key="10">
    <source>
        <dbReference type="EMBL" id="GAF81079.1"/>
    </source>
</evidence>
<evidence type="ECO:0000256" key="7">
    <source>
        <dbReference type="ARBA" id="ARBA00023136"/>
    </source>
</evidence>
<dbReference type="InterPro" id="IPR050297">
    <property type="entry name" value="LipidA_mod_glycosyltrf_83"/>
</dbReference>
<dbReference type="InterPro" id="IPR038731">
    <property type="entry name" value="RgtA/B/C-like"/>
</dbReference>
<keyword evidence="2" id="KW-1003">Cell membrane</keyword>
<feature type="transmembrane region" description="Helical" evidence="8">
    <location>
        <begin position="285"/>
        <end position="302"/>
    </location>
</feature>
<evidence type="ECO:0000256" key="5">
    <source>
        <dbReference type="ARBA" id="ARBA00022692"/>
    </source>
</evidence>
<comment type="caution">
    <text evidence="10">The sequence shown here is derived from an EMBL/GenBank/DDBJ whole genome shotgun (WGS) entry which is preliminary data.</text>
</comment>
<feature type="non-terminal residue" evidence="10">
    <location>
        <position position="425"/>
    </location>
</feature>
<keyword evidence="4" id="KW-0808">Transferase</keyword>
<dbReference type="GO" id="GO:0005886">
    <property type="term" value="C:plasma membrane"/>
    <property type="evidence" value="ECO:0007669"/>
    <property type="project" value="UniProtKB-SubCell"/>
</dbReference>
<organism evidence="10">
    <name type="scientific">marine sediment metagenome</name>
    <dbReference type="NCBI Taxonomy" id="412755"/>
    <lineage>
        <taxon>unclassified sequences</taxon>
        <taxon>metagenomes</taxon>
        <taxon>ecological metagenomes</taxon>
    </lineage>
</organism>
<feature type="non-terminal residue" evidence="10">
    <location>
        <position position="1"/>
    </location>
</feature>
<evidence type="ECO:0000256" key="8">
    <source>
        <dbReference type="SAM" id="Phobius"/>
    </source>
</evidence>
<feature type="domain" description="Glycosyltransferase RgtA/B/C/D-like" evidence="9">
    <location>
        <begin position="35"/>
        <end position="192"/>
    </location>
</feature>
<dbReference type="PANTHER" id="PTHR33908:SF11">
    <property type="entry name" value="MEMBRANE PROTEIN"/>
    <property type="match status" value="1"/>
</dbReference>
<feature type="transmembrane region" description="Helical" evidence="8">
    <location>
        <begin position="183"/>
        <end position="200"/>
    </location>
</feature>